<evidence type="ECO:0000256" key="1">
    <source>
        <dbReference type="ARBA" id="ARBA00004141"/>
    </source>
</evidence>
<dbReference type="RefSeq" id="XP_040640422.1">
    <property type="nucleotide sequence ID" value="XM_040785399.1"/>
</dbReference>
<dbReference type="HOGENOM" id="CLU_001265_54_6_1"/>
<keyword evidence="3 7" id="KW-0812">Transmembrane</keyword>
<dbReference type="EMBL" id="KK088417">
    <property type="protein sequence ID" value="EYE96734.1"/>
    <property type="molecule type" value="Genomic_DNA"/>
</dbReference>
<feature type="transmembrane region" description="Helical" evidence="7">
    <location>
        <begin position="520"/>
        <end position="541"/>
    </location>
</feature>
<dbReference type="InterPro" id="IPR036259">
    <property type="entry name" value="MFS_trans_sf"/>
</dbReference>
<feature type="transmembrane region" description="Helical" evidence="7">
    <location>
        <begin position="480"/>
        <end position="500"/>
    </location>
</feature>
<dbReference type="OrthoDB" id="10262656at2759"/>
<accession>A0A017SJ94</accession>
<evidence type="ECO:0000313" key="10">
    <source>
        <dbReference type="Proteomes" id="UP000019804"/>
    </source>
</evidence>
<keyword evidence="2" id="KW-0813">Transport</keyword>
<dbReference type="AlphaFoldDB" id="A0A017SJ94"/>
<evidence type="ECO:0000256" key="7">
    <source>
        <dbReference type="SAM" id="Phobius"/>
    </source>
</evidence>
<feature type="transmembrane region" description="Helical" evidence="7">
    <location>
        <begin position="381"/>
        <end position="402"/>
    </location>
</feature>
<dbReference type="InterPro" id="IPR020846">
    <property type="entry name" value="MFS_dom"/>
</dbReference>
<dbReference type="SUPFAM" id="SSF103473">
    <property type="entry name" value="MFS general substrate transporter"/>
    <property type="match status" value="1"/>
</dbReference>
<feature type="transmembrane region" description="Helical" evidence="7">
    <location>
        <begin position="197"/>
        <end position="221"/>
    </location>
</feature>
<dbReference type="PRINTS" id="PR01035">
    <property type="entry name" value="TCRTETA"/>
</dbReference>
<protein>
    <submittedName>
        <fullName evidence="9">MFS transporter</fullName>
    </submittedName>
</protein>
<evidence type="ECO:0000256" key="5">
    <source>
        <dbReference type="ARBA" id="ARBA00023136"/>
    </source>
</evidence>
<keyword evidence="5 7" id="KW-0472">Membrane</keyword>
<dbReference type="InterPro" id="IPR011701">
    <property type="entry name" value="MFS"/>
</dbReference>
<keyword evidence="4 7" id="KW-1133">Transmembrane helix</keyword>
<dbReference type="PANTHER" id="PTHR23504:SF39">
    <property type="entry name" value="TRANSPORTER, PUTATIVE (AFU_ORTHOLOGUE AFUA_6G03860)-RELATED"/>
    <property type="match status" value="1"/>
</dbReference>
<evidence type="ECO:0000256" key="4">
    <source>
        <dbReference type="ARBA" id="ARBA00022989"/>
    </source>
</evidence>
<dbReference type="CDD" id="cd17330">
    <property type="entry name" value="MFS_SLC46_TetA_like"/>
    <property type="match status" value="1"/>
</dbReference>
<feature type="domain" description="Major facilitator superfamily (MFS) profile" evidence="8">
    <location>
        <begin position="69"/>
        <end position="546"/>
    </location>
</feature>
<feature type="transmembrane region" description="Helical" evidence="7">
    <location>
        <begin position="445"/>
        <end position="473"/>
    </location>
</feature>
<feature type="transmembrane region" description="Helical" evidence="7">
    <location>
        <begin position="340"/>
        <end position="361"/>
    </location>
</feature>
<feature type="compositionally biased region" description="Basic and acidic residues" evidence="6">
    <location>
        <begin position="304"/>
        <end position="313"/>
    </location>
</feature>
<gene>
    <name evidence="9" type="ORF">EURHEDRAFT_475053</name>
</gene>
<evidence type="ECO:0000313" key="9">
    <source>
        <dbReference type="EMBL" id="EYE96734.1"/>
    </source>
</evidence>
<evidence type="ECO:0000256" key="6">
    <source>
        <dbReference type="SAM" id="MobiDB-lite"/>
    </source>
</evidence>
<feature type="region of interest" description="Disordered" evidence="6">
    <location>
        <begin position="1"/>
        <end position="65"/>
    </location>
</feature>
<sequence>MRSNERNPLQRRRSSTQHYQTFDTPPPKSRGGGPTSEQSNASVDGPRHNNHEGSSSHHSGPESPLPKKQMAMLAVIALCEQTAFNSISPYLPDMVLSFPEVELNSVGVYVGTLASAFALAQFVTNYFWGWLSDRVGRKPVILLGTILTAVSFLAFGLCRTLWQAILVQAVMGAVNGNQGLVSTCLGEITDRSNQSKAFTYLPVIYGIGGVTGPLLGGLLIFERNPLNNSEPNPFPYLMPNLISAVVLLVDFILSIFFLEESLEDADAFPKFQRKVRALFTWIWQYTSFAKRARYVEPPHYHQVRNESQDHDSELDSASEAPDDEDNQHELMPSELWNRDIILLLVSYLIFALCNISFNSLFPVFAQAKPPLGRGLTPSEIGLSQGFSGLVTILFQLCVFGKLRDKMGNRSSYRASLFGFALSFLFLPFVGYKGDDPNGHLSQKSVWVAIEFCFVLLIKTVAAVGGITSSLLLITNSAPNHAVLGALNGLAQTLSAAGRAAGPFISGGLFSLGSKIMPTGVYMTFGVFAAVSFLGFVLSFGVRGRSLEAEGWHSDSDDNYKSDDEEGDA</sequence>
<comment type="subcellular location">
    <subcellularLocation>
        <location evidence="1">Membrane</location>
        <topology evidence="1">Multi-pass membrane protein</topology>
    </subcellularLocation>
</comment>
<dbReference type="GO" id="GO:0016020">
    <property type="term" value="C:membrane"/>
    <property type="evidence" value="ECO:0007669"/>
    <property type="project" value="UniProtKB-SubCell"/>
</dbReference>
<evidence type="ECO:0000256" key="2">
    <source>
        <dbReference type="ARBA" id="ARBA00022448"/>
    </source>
</evidence>
<dbReference type="Proteomes" id="UP000019804">
    <property type="component" value="Unassembled WGS sequence"/>
</dbReference>
<proteinExistence type="predicted"/>
<dbReference type="PROSITE" id="PS50850">
    <property type="entry name" value="MFS"/>
    <property type="match status" value="1"/>
</dbReference>
<feature type="compositionally biased region" description="Acidic residues" evidence="6">
    <location>
        <begin position="314"/>
        <end position="326"/>
    </location>
</feature>
<feature type="compositionally biased region" description="Basic and acidic residues" evidence="6">
    <location>
        <begin position="45"/>
        <end position="55"/>
    </location>
</feature>
<dbReference type="PANTHER" id="PTHR23504">
    <property type="entry name" value="MAJOR FACILITATOR SUPERFAMILY DOMAIN-CONTAINING PROTEIN 10"/>
    <property type="match status" value="1"/>
</dbReference>
<dbReference type="InterPro" id="IPR001958">
    <property type="entry name" value="Tet-R_TetA/multi-R_MdtG-like"/>
</dbReference>
<dbReference type="GO" id="GO:0022857">
    <property type="term" value="F:transmembrane transporter activity"/>
    <property type="evidence" value="ECO:0007669"/>
    <property type="project" value="InterPro"/>
</dbReference>
<evidence type="ECO:0000259" key="8">
    <source>
        <dbReference type="PROSITE" id="PS50850"/>
    </source>
</evidence>
<name>A0A017SJ94_ASPRC</name>
<dbReference type="Pfam" id="PF07690">
    <property type="entry name" value="MFS_1"/>
    <property type="match status" value="1"/>
</dbReference>
<evidence type="ECO:0000256" key="3">
    <source>
        <dbReference type="ARBA" id="ARBA00022692"/>
    </source>
</evidence>
<dbReference type="Gene3D" id="1.20.1250.20">
    <property type="entry name" value="MFS general substrate transporter like domains"/>
    <property type="match status" value="1"/>
</dbReference>
<feature type="transmembrane region" description="Helical" evidence="7">
    <location>
        <begin position="414"/>
        <end position="433"/>
    </location>
</feature>
<feature type="transmembrane region" description="Helical" evidence="7">
    <location>
        <begin position="140"/>
        <end position="157"/>
    </location>
</feature>
<dbReference type="GeneID" id="63700523"/>
<feature type="transmembrane region" description="Helical" evidence="7">
    <location>
        <begin position="108"/>
        <end position="128"/>
    </location>
</feature>
<organism evidence="9 10">
    <name type="scientific">Aspergillus ruber (strain CBS 135680)</name>
    <dbReference type="NCBI Taxonomy" id="1388766"/>
    <lineage>
        <taxon>Eukaryota</taxon>
        <taxon>Fungi</taxon>
        <taxon>Dikarya</taxon>
        <taxon>Ascomycota</taxon>
        <taxon>Pezizomycotina</taxon>
        <taxon>Eurotiomycetes</taxon>
        <taxon>Eurotiomycetidae</taxon>
        <taxon>Eurotiales</taxon>
        <taxon>Aspergillaceae</taxon>
        <taxon>Aspergillus</taxon>
        <taxon>Aspergillus subgen. Aspergillus</taxon>
    </lineage>
</organism>
<feature type="transmembrane region" description="Helical" evidence="7">
    <location>
        <begin position="241"/>
        <end position="258"/>
    </location>
</feature>
<reference evidence="10" key="1">
    <citation type="journal article" date="2014" name="Nat. Commun.">
        <title>Genomic adaptations of the halophilic Dead Sea filamentous fungus Eurotium rubrum.</title>
        <authorList>
            <person name="Kis-Papo T."/>
            <person name="Weig A.R."/>
            <person name="Riley R."/>
            <person name="Persoh D."/>
            <person name="Salamov A."/>
            <person name="Sun H."/>
            <person name="Lipzen A."/>
            <person name="Wasser S.P."/>
            <person name="Rambold G."/>
            <person name="Grigoriev I.V."/>
            <person name="Nevo E."/>
        </authorList>
    </citation>
    <scope>NUCLEOTIDE SEQUENCE [LARGE SCALE GENOMIC DNA]</scope>
    <source>
        <strain evidence="10">CBS 135680</strain>
    </source>
</reference>
<feature type="region of interest" description="Disordered" evidence="6">
    <location>
        <begin position="304"/>
        <end position="327"/>
    </location>
</feature>
<keyword evidence="10" id="KW-1185">Reference proteome</keyword>